<feature type="compositionally biased region" description="Low complexity" evidence="1">
    <location>
        <begin position="475"/>
        <end position="485"/>
    </location>
</feature>
<dbReference type="AlphaFoldDB" id="A0AAX6MA06"/>
<protein>
    <submittedName>
        <fullName evidence="2">Uncharacterized protein</fullName>
    </submittedName>
</protein>
<evidence type="ECO:0000256" key="1">
    <source>
        <dbReference type="SAM" id="MobiDB-lite"/>
    </source>
</evidence>
<feature type="compositionally biased region" description="Polar residues" evidence="1">
    <location>
        <begin position="663"/>
        <end position="679"/>
    </location>
</feature>
<gene>
    <name evidence="2" type="ORF">Daesc_009388</name>
</gene>
<feature type="region of interest" description="Disordered" evidence="1">
    <location>
        <begin position="144"/>
        <end position="181"/>
    </location>
</feature>
<feature type="compositionally biased region" description="Polar residues" evidence="1">
    <location>
        <begin position="113"/>
        <end position="123"/>
    </location>
</feature>
<organism evidence="2 3">
    <name type="scientific">Daldinia eschscholtzii</name>
    <dbReference type="NCBI Taxonomy" id="292717"/>
    <lineage>
        <taxon>Eukaryota</taxon>
        <taxon>Fungi</taxon>
        <taxon>Dikarya</taxon>
        <taxon>Ascomycota</taxon>
        <taxon>Pezizomycotina</taxon>
        <taxon>Sordariomycetes</taxon>
        <taxon>Xylariomycetidae</taxon>
        <taxon>Xylariales</taxon>
        <taxon>Hypoxylaceae</taxon>
        <taxon>Daldinia</taxon>
    </lineage>
</organism>
<feature type="region of interest" description="Disordered" evidence="1">
    <location>
        <begin position="270"/>
        <end position="365"/>
    </location>
</feature>
<feature type="region of interest" description="Disordered" evidence="1">
    <location>
        <begin position="105"/>
        <end position="125"/>
    </location>
</feature>
<accession>A0AAX6MA06</accession>
<sequence length="679" mass="74816">MAGQANLDGLRSLLDLFGETKIHRSLIRIENEQQKLLARADSWAQFLSSRSKPFLNVPPEVLQDLKGCYSRQLQQAHSGKATSPASVEANIIDQDGEDPQIVQSAPEVESDGENSQWSSWDTSPQHHKFVPQTVLDENGQQSFMTQLPSISPPRPTESTPSKRPTLPPFPPSSQEHEEPLEVEVPTGVNDNILPLGRLAAHVRATPPSAQVVPCTYELVEQSSALLESKPKPRVYKEVPPFYRPQRSRPGSAHPILSVAKSEHTLTSFTKAQTSESAGNPSSSVIPSTAPREVPRRSPPAWQVDRPNSTSEVPHIRQDSPEVPDSPQTQPPSPEYSPPTPQLRSSPPAPPILRIASPTVTQAPSVSQTPFVQYTITYPNYNGSINDFVTACMYIQLQQRRIRTSLYDDFIRAWHDGYVPYVKECDDAQPPVKALNAIDWYNQIDDDPVFTSRIITRQNLESTLNSYPDEVREARSLLGSSSKQSSEPTGTPDAALLAKGHTSPPNLVVTEGAILGKGVQDLPTAEKAESSSNNVPLAIISPPPKPSPRKIISVNQSMEETGPRPTKAKGLTRSFSEASRYKRKPSEELNLSPTKRLSVNSLANLDSKSNTATKTEAHKREVQDPPAPSSTAERKRKYADDPQKRSRSFAKFLKKRQKWEKDSIASSAPVSNTPTSAQRE</sequence>
<proteinExistence type="predicted"/>
<evidence type="ECO:0000313" key="2">
    <source>
        <dbReference type="EMBL" id="KAK6949313.1"/>
    </source>
</evidence>
<dbReference type="EMBL" id="JBANMG010000009">
    <property type="protein sequence ID" value="KAK6949313.1"/>
    <property type="molecule type" value="Genomic_DNA"/>
</dbReference>
<comment type="caution">
    <text evidence="2">The sequence shown here is derived from an EMBL/GenBank/DDBJ whole genome shotgun (WGS) entry which is preliminary data.</text>
</comment>
<feature type="compositionally biased region" description="Polar residues" evidence="1">
    <location>
        <begin position="588"/>
        <end position="613"/>
    </location>
</feature>
<dbReference type="Proteomes" id="UP001369815">
    <property type="component" value="Unassembled WGS sequence"/>
</dbReference>
<reference evidence="2 3" key="1">
    <citation type="journal article" date="2024" name="Front Chem Biol">
        <title>Unveiling the potential of Daldinia eschscholtzii MFLUCC 19-0629 through bioactivity and bioinformatics studies for enhanced sustainable agriculture production.</title>
        <authorList>
            <person name="Brooks S."/>
            <person name="Weaver J.A."/>
            <person name="Klomchit A."/>
            <person name="Alharthi S.A."/>
            <person name="Onlamun T."/>
            <person name="Nurani R."/>
            <person name="Vong T.K."/>
            <person name="Alberti F."/>
            <person name="Greco C."/>
        </authorList>
    </citation>
    <scope>NUCLEOTIDE SEQUENCE [LARGE SCALE GENOMIC DNA]</scope>
    <source>
        <strain evidence="2">MFLUCC 19-0629</strain>
    </source>
</reference>
<feature type="compositionally biased region" description="Pro residues" evidence="1">
    <location>
        <begin position="328"/>
        <end position="350"/>
    </location>
</feature>
<feature type="region of interest" description="Disordered" evidence="1">
    <location>
        <begin position="523"/>
        <end position="679"/>
    </location>
</feature>
<keyword evidence="3" id="KW-1185">Reference proteome</keyword>
<evidence type="ECO:0000313" key="3">
    <source>
        <dbReference type="Proteomes" id="UP001369815"/>
    </source>
</evidence>
<name>A0AAX6MA06_9PEZI</name>
<feature type="compositionally biased region" description="Polar residues" evidence="1">
    <location>
        <begin position="270"/>
        <end position="286"/>
    </location>
</feature>
<dbReference type="PRINTS" id="PR01217">
    <property type="entry name" value="PRICHEXTENSN"/>
</dbReference>
<feature type="compositionally biased region" description="Basic residues" evidence="1">
    <location>
        <begin position="644"/>
        <end position="657"/>
    </location>
</feature>
<feature type="region of interest" description="Disordered" evidence="1">
    <location>
        <begin position="473"/>
        <end position="502"/>
    </location>
</feature>